<reference evidence="2" key="1">
    <citation type="journal article" date="2020" name="mSystems">
        <title>Genome- and Community-Level Interaction Insights into Carbon Utilization and Element Cycling Functions of Hydrothermarchaeota in Hydrothermal Sediment.</title>
        <authorList>
            <person name="Zhou Z."/>
            <person name="Liu Y."/>
            <person name="Xu W."/>
            <person name="Pan J."/>
            <person name="Luo Z.H."/>
            <person name="Li M."/>
        </authorList>
    </citation>
    <scope>NUCLEOTIDE SEQUENCE [LARGE SCALE GENOMIC DNA]</scope>
    <source>
        <strain evidence="2">SpSt-711</strain>
    </source>
</reference>
<protein>
    <submittedName>
        <fullName evidence="2">Uncharacterized protein</fullName>
    </submittedName>
</protein>
<keyword evidence="1" id="KW-0472">Membrane</keyword>
<accession>A0A7V4JQI8</accession>
<organism evidence="2">
    <name type="scientific">Thermodesulfobacterium geofontis</name>
    <dbReference type="NCBI Taxonomy" id="1295609"/>
    <lineage>
        <taxon>Bacteria</taxon>
        <taxon>Pseudomonadati</taxon>
        <taxon>Thermodesulfobacteriota</taxon>
        <taxon>Thermodesulfobacteria</taxon>
        <taxon>Thermodesulfobacteriales</taxon>
        <taxon>Thermodesulfobacteriaceae</taxon>
        <taxon>Thermodesulfobacterium</taxon>
    </lineage>
</organism>
<evidence type="ECO:0000256" key="1">
    <source>
        <dbReference type="SAM" id="Phobius"/>
    </source>
</evidence>
<comment type="caution">
    <text evidence="2">The sequence shown here is derived from an EMBL/GenBank/DDBJ whole genome shotgun (WGS) entry which is preliminary data.</text>
</comment>
<sequence length="171" mass="19977">MLLTSNIEKRKEFCNKILKVREAYRECIEFLKAKIRSKGKEKELNKTIYVSLNLEKNNNRVVQFILVGETEEAIPIHEQKVLPQIRAMQKELDDFVNFYAKRADELADKPLGYIKRTFAGLIVSEVIFLVVLKFPFIINITKQFSANIETQIEKTTQMAMQLKKEILLPKL</sequence>
<dbReference type="AlphaFoldDB" id="A0A7V4JQI8"/>
<keyword evidence="1" id="KW-1133">Transmembrane helix</keyword>
<proteinExistence type="predicted"/>
<gene>
    <name evidence="2" type="ORF">ENU91_04605</name>
</gene>
<evidence type="ECO:0000313" key="2">
    <source>
        <dbReference type="EMBL" id="HGU15917.1"/>
    </source>
</evidence>
<name>A0A7V4JQI8_9BACT</name>
<keyword evidence="1" id="KW-0812">Transmembrane</keyword>
<feature type="transmembrane region" description="Helical" evidence="1">
    <location>
        <begin position="118"/>
        <end position="138"/>
    </location>
</feature>
<dbReference type="EMBL" id="DTEI01000079">
    <property type="protein sequence ID" value="HGU15917.1"/>
    <property type="molecule type" value="Genomic_DNA"/>
</dbReference>